<feature type="region of interest" description="Disordered" evidence="1">
    <location>
        <begin position="93"/>
        <end position="143"/>
    </location>
</feature>
<dbReference type="Proteomes" id="UP000230002">
    <property type="component" value="Unassembled WGS sequence"/>
</dbReference>
<feature type="compositionally biased region" description="Low complexity" evidence="1">
    <location>
        <begin position="124"/>
        <end position="143"/>
    </location>
</feature>
<dbReference type="EMBL" id="AYKW01000067">
    <property type="protein sequence ID" value="PIL23801.1"/>
    <property type="molecule type" value="Genomic_DNA"/>
</dbReference>
<organism evidence="2 3">
    <name type="scientific">Ganoderma sinense ZZ0214-1</name>
    <dbReference type="NCBI Taxonomy" id="1077348"/>
    <lineage>
        <taxon>Eukaryota</taxon>
        <taxon>Fungi</taxon>
        <taxon>Dikarya</taxon>
        <taxon>Basidiomycota</taxon>
        <taxon>Agaricomycotina</taxon>
        <taxon>Agaricomycetes</taxon>
        <taxon>Polyporales</taxon>
        <taxon>Polyporaceae</taxon>
        <taxon>Ganoderma</taxon>
    </lineage>
</organism>
<gene>
    <name evidence="2" type="ORF">GSI_13552</name>
</gene>
<comment type="caution">
    <text evidence="2">The sequence shown here is derived from an EMBL/GenBank/DDBJ whole genome shotgun (WGS) entry which is preliminary data.</text>
</comment>
<sequence length="198" mass="20931">MGIPIGPSRSGTSSPLAKPLASRLMIRLLGSGHGVALVATPKALTARPAHARGVWSVPMLASPPVCSSRSTVSATLATSVVSALLGTCLVSMHRSTSTQRSPRPMARPSSAGRRTARRSRRTRTQPITSPTATPRSVRPSPTPSVLEMFRVQVGWTSDITLSSNTSNYTMFQGTASQVVHTWALIDFVVPMCAQIGLT</sequence>
<evidence type="ECO:0000313" key="2">
    <source>
        <dbReference type="EMBL" id="PIL23801.1"/>
    </source>
</evidence>
<keyword evidence="3" id="KW-1185">Reference proteome</keyword>
<reference evidence="2 3" key="1">
    <citation type="journal article" date="2015" name="Sci. Rep.">
        <title>Chromosome-level genome map provides insights into diverse defense mechanisms in the medicinal fungus Ganoderma sinense.</title>
        <authorList>
            <person name="Zhu Y."/>
            <person name="Xu J."/>
            <person name="Sun C."/>
            <person name="Zhou S."/>
            <person name="Xu H."/>
            <person name="Nelson D.R."/>
            <person name="Qian J."/>
            <person name="Song J."/>
            <person name="Luo H."/>
            <person name="Xiang L."/>
            <person name="Li Y."/>
            <person name="Xu Z."/>
            <person name="Ji A."/>
            <person name="Wang L."/>
            <person name="Lu S."/>
            <person name="Hayward A."/>
            <person name="Sun W."/>
            <person name="Li X."/>
            <person name="Schwartz D.C."/>
            <person name="Wang Y."/>
            <person name="Chen S."/>
        </authorList>
    </citation>
    <scope>NUCLEOTIDE SEQUENCE [LARGE SCALE GENOMIC DNA]</scope>
    <source>
        <strain evidence="2 3">ZZ0214-1</strain>
    </source>
</reference>
<name>A0A2G8RQN3_9APHY</name>
<protein>
    <submittedName>
        <fullName evidence="2">Uncharacterized protein</fullName>
    </submittedName>
</protein>
<evidence type="ECO:0000313" key="3">
    <source>
        <dbReference type="Proteomes" id="UP000230002"/>
    </source>
</evidence>
<accession>A0A2G8RQN3</accession>
<dbReference type="AlphaFoldDB" id="A0A2G8RQN3"/>
<feature type="compositionally biased region" description="Basic residues" evidence="1">
    <location>
        <begin position="114"/>
        <end position="123"/>
    </location>
</feature>
<proteinExistence type="predicted"/>
<evidence type="ECO:0000256" key="1">
    <source>
        <dbReference type="SAM" id="MobiDB-lite"/>
    </source>
</evidence>